<dbReference type="PANTHER" id="PTHR34817">
    <property type="entry name" value="NUCLEOTIDYLTRANSFERASE"/>
    <property type="match status" value="1"/>
</dbReference>
<dbReference type="GO" id="GO:0016740">
    <property type="term" value="F:transferase activity"/>
    <property type="evidence" value="ECO:0007669"/>
    <property type="project" value="UniProtKB-KW"/>
</dbReference>
<name>A0A1I4XTR4_9FLAO</name>
<sequence>MLTIDVLKKNNLILFEGISGSKAYGLSTEKSDTDIRGVFYMPKSDFYGLNYIPQVSNETNDIVYYELGRFIELLSKNNPNILEMLATPEHCILHKSDLMNDIKVSDFLSLLTKDTFVGYALSQVKKAKGLNKKMFHPIDKERKSVLDFCYVVENGKTIELHAWLTANKLNQENCGLSKLNHLKDTYNLFYDFKDDLYNGICSGENSNEVTLSSIPKNTTSSILLYFNKDAYSTYCKKYSEYWEWVSKRNIDRFQSNKMHGKGYDAKNMMHTIRLLQVALKIFKEGKLLIEVENRDELLEIKSGKYSYEEVVKMADDLIVDIEHYYEKSTFMTAPDLNKIENLLVKLRLKLYN</sequence>
<evidence type="ECO:0000313" key="1">
    <source>
        <dbReference type="EMBL" id="SFN29157.1"/>
    </source>
</evidence>
<evidence type="ECO:0000313" key="2">
    <source>
        <dbReference type="Proteomes" id="UP000199036"/>
    </source>
</evidence>
<keyword evidence="2" id="KW-1185">Reference proteome</keyword>
<proteinExistence type="predicted"/>
<reference evidence="2" key="1">
    <citation type="submission" date="2016-10" db="EMBL/GenBank/DDBJ databases">
        <authorList>
            <person name="Varghese N."/>
            <person name="Submissions S."/>
        </authorList>
    </citation>
    <scope>NUCLEOTIDE SEQUENCE [LARGE SCALE GENOMIC DNA]</scope>
    <source>
        <strain evidence="2">DS-12</strain>
    </source>
</reference>
<dbReference type="PANTHER" id="PTHR34817:SF1">
    <property type="entry name" value="NUCLEOTIDYLTRANSFERASE"/>
    <property type="match status" value="1"/>
</dbReference>
<dbReference type="InterPro" id="IPR018775">
    <property type="entry name" value="RlaP"/>
</dbReference>
<dbReference type="STRING" id="913024.SAMN05421741_103133"/>
<accession>A0A1I4XTR4</accession>
<dbReference type="Proteomes" id="UP000199036">
    <property type="component" value="Unassembled WGS sequence"/>
</dbReference>
<organism evidence="1 2">
    <name type="scientific">Paenimyroides ummariense</name>
    <dbReference type="NCBI Taxonomy" id="913024"/>
    <lineage>
        <taxon>Bacteria</taxon>
        <taxon>Pseudomonadati</taxon>
        <taxon>Bacteroidota</taxon>
        <taxon>Flavobacteriia</taxon>
        <taxon>Flavobacteriales</taxon>
        <taxon>Flavobacteriaceae</taxon>
        <taxon>Paenimyroides</taxon>
    </lineage>
</organism>
<dbReference type="Pfam" id="PF10127">
    <property type="entry name" value="RlaP"/>
    <property type="match status" value="1"/>
</dbReference>
<keyword evidence="1" id="KW-0808">Transferase</keyword>
<dbReference type="AlphaFoldDB" id="A0A1I4XTR4"/>
<gene>
    <name evidence="1" type="ORF">SAMN05421741_103133</name>
</gene>
<protein>
    <submittedName>
        <fullName evidence="1">Predicted nucleotidyltransferase</fullName>
    </submittedName>
</protein>
<dbReference type="EMBL" id="FOVI01000003">
    <property type="protein sequence ID" value="SFN29157.1"/>
    <property type="molecule type" value="Genomic_DNA"/>
</dbReference>